<dbReference type="Pfam" id="PF09814">
    <property type="entry name" value="HECT_2"/>
    <property type="match status" value="1"/>
</dbReference>
<dbReference type="OrthoDB" id="386949at2759"/>
<organism evidence="1 2">
    <name type="scientific">Pseudomicrostroma glucosiphilum</name>
    <dbReference type="NCBI Taxonomy" id="1684307"/>
    <lineage>
        <taxon>Eukaryota</taxon>
        <taxon>Fungi</taxon>
        <taxon>Dikarya</taxon>
        <taxon>Basidiomycota</taxon>
        <taxon>Ustilaginomycotina</taxon>
        <taxon>Exobasidiomycetes</taxon>
        <taxon>Microstromatales</taxon>
        <taxon>Microstromatales incertae sedis</taxon>
        <taxon>Pseudomicrostroma</taxon>
    </lineage>
</organism>
<gene>
    <name evidence="1" type="ORF">BCV69DRAFT_121385</name>
</gene>
<dbReference type="GeneID" id="37010882"/>
<accession>A0A316TW94</accession>
<evidence type="ECO:0000313" key="1">
    <source>
        <dbReference type="EMBL" id="PWN17766.1"/>
    </source>
</evidence>
<evidence type="ECO:0000313" key="2">
    <source>
        <dbReference type="Proteomes" id="UP000245942"/>
    </source>
</evidence>
<dbReference type="InterPro" id="IPR019193">
    <property type="entry name" value="UBQ-conj_enz_E2-bd_prot"/>
</dbReference>
<dbReference type="RefSeq" id="XP_025344926.1">
    <property type="nucleotide sequence ID" value="XM_025489148.1"/>
</dbReference>
<dbReference type="AlphaFoldDB" id="A0A316TW94"/>
<reference evidence="1 2" key="1">
    <citation type="journal article" date="2018" name="Mol. Biol. Evol.">
        <title>Broad Genomic Sampling Reveals a Smut Pathogenic Ancestry of the Fungal Clade Ustilaginomycotina.</title>
        <authorList>
            <person name="Kijpornyongpan T."/>
            <person name="Mondo S.J."/>
            <person name="Barry K."/>
            <person name="Sandor L."/>
            <person name="Lee J."/>
            <person name="Lipzen A."/>
            <person name="Pangilinan J."/>
            <person name="LaButti K."/>
            <person name="Hainaut M."/>
            <person name="Henrissat B."/>
            <person name="Grigoriev I.V."/>
            <person name="Spatafora J.W."/>
            <person name="Aime M.C."/>
        </authorList>
    </citation>
    <scope>NUCLEOTIDE SEQUENCE [LARGE SCALE GENOMIC DNA]</scope>
    <source>
        <strain evidence="1 2">MCA 4718</strain>
    </source>
</reference>
<keyword evidence="2" id="KW-1185">Reference proteome</keyword>
<sequence length="272" mass="29897">MKTTYGCSLHRNTPSWQKIDAEVNLLGHSRELHFGTDERNFISPPPLHVAFLHTQAPPHLQRLLCSTCSSPLGKELPDSTMRLEKYALRPAAAASGADIDVNTVGTSGRGGDSYAPLLLAVAEEMERASLAQAVRHFVLVEEESGEEKATLWYFQPSFYLSLLPSRDLLVSLGLQGKPVDEPLVLNAAKILYTLVEEDGAPAPDVSGEQKEQRSQPMQAESLEPIVLPAIYVQRLCEALRGSNEVYPVSRRRFGHWSIGWLPRSGAEGGERG</sequence>
<protein>
    <submittedName>
        <fullName evidence="1">Uncharacterized protein</fullName>
    </submittedName>
</protein>
<dbReference type="Proteomes" id="UP000245942">
    <property type="component" value="Unassembled WGS sequence"/>
</dbReference>
<proteinExistence type="predicted"/>
<name>A0A316TW94_9BASI</name>
<dbReference type="STRING" id="1684307.A0A316TW94"/>
<dbReference type="EMBL" id="KZ819340">
    <property type="protein sequence ID" value="PWN17766.1"/>
    <property type="molecule type" value="Genomic_DNA"/>
</dbReference>